<organism evidence="2 3">
    <name type="scientific">Paenibacillus allorhizosphaerae</name>
    <dbReference type="NCBI Taxonomy" id="2849866"/>
    <lineage>
        <taxon>Bacteria</taxon>
        <taxon>Bacillati</taxon>
        <taxon>Bacillota</taxon>
        <taxon>Bacilli</taxon>
        <taxon>Bacillales</taxon>
        <taxon>Paenibacillaceae</taxon>
        <taxon>Paenibacillus</taxon>
    </lineage>
</organism>
<dbReference type="Proteomes" id="UP000730618">
    <property type="component" value="Unassembled WGS sequence"/>
</dbReference>
<keyword evidence="1" id="KW-1133">Transmembrane helix</keyword>
<comment type="caution">
    <text evidence="2">The sequence shown here is derived from an EMBL/GenBank/DDBJ whole genome shotgun (WGS) entry which is preliminary data.</text>
</comment>
<proteinExistence type="predicted"/>
<protein>
    <recommendedName>
        <fullName evidence="4">Pilus assembly protein</fullName>
    </recommendedName>
</protein>
<evidence type="ECO:0008006" key="4">
    <source>
        <dbReference type="Google" id="ProtNLM"/>
    </source>
</evidence>
<evidence type="ECO:0000313" key="2">
    <source>
        <dbReference type="EMBL" id="CAG7646111.1"/>
    </source>
</evidence>
<evidence type="ECO:0000313" key="3">
    <source>
        <dbReference type="Proteomes" id="UP000730618"/>
    </source>
</evidence>
<name>A0ABM8VJV8_9BACL</name>
<evidence type="ECO:0000256" key="1">
    <source>
        <dbReference type="SAM" id="Phobius"/>
    </source>
</evidence>
<accession>A0ABM8VJV8</accession>
<sequence>MNSAIAFLREERGIANVLVTLYVMPVMLFLSLAIVPFFVYSMKADHLNTLANHALKEAEAIGYVSPSVMAATNSRLAQLGMGGVVVGGTTYPSYSGSTGVKVFRNSADPTIKLVLKYPAPNLTRILNAIGGSGTASTNEGFYYLVLYGKSEAYE</sequence>
<reference evidence="2 3" key="1">
    <citation type="submission" date="2021-06" db="EMBL/GenBank/DDBJ databases">
        <authorList>
            <person name="Criscuolo A."/>
        </authorList>
    </citation>
    <scope>NUCLEOTIDE SEQUENCE [LARGE SCALE GENOMIC DNA]</scope>
    <source>
        <strain evidence="3">CIP 111802</strain>
    </source>
</reference>
<keyword evidence="3" id="KW-1185">Reference proteome</keyword>
<keyword evidence="1" id="KW-0812">Transmembrane</keyword>
<dbReference type="RefSeq" id="WP_218099967.1">
    <property type="nucleotide sequence ID" value="NZ_CAJVCE010000010.1"/>
</dbReference>
<gene>
    <name evidence="2" type="ORF">PAECIP111802_03661</name>
</gene>
<dbReference type="EMBL" id="CAJVCE010000010">
    <property type="protein sequence ID" value="CAG7646111.1"/>
    <property type="molecule type" value="Genomic_DNA"/>
</dbReference>
<keyword evidence="1" id="KW-0472">Membrane</keyword>
<feature type="transmembrane region" description="Helical" evidence="1">
    <location>
        <begin position="20"/>
        <end position="40"/>
    </location>
</feature>